<dbReference type="InterPro" id="IPR020568">
    <property type="entry name" value="Ribosomal_Su5_D2-typ_SF"/>
</dbReference>
<evidence type="ECO:0000313" key="7">
    <source>
        <dbReference type="Proteomes" id="UP000809910"/>
    </source>
</evidence>
<dbReference type="Pfam" id="PF00288">
    <property type="entry name" value="GHMP_kinases_N"/>
    <property type="match status" value="1"/>
</dbReference>
<accession>A0ABS1WFB2</accession>
<sequence length="291" mass="33431">MDRISNDEYYEGVAYAHFGELVQGWLPSNTPFLVSCPITVRCICRIFKHIFVQDQNLEFKKAQFLELFNNLTHTSIDNKIMFESVIPRGVGLGSSTCDLVALFRALNLMAGNQYSNELCGQILSKIEPSDSTLYQGLLVFNHYTSEPIYFIKNIISDMVIVGVFDDKIVDTIQYNKTVYYSKREQDRYVNLLNDFIYSCEHGDEELFGSITTTSFIMNQKRNPNRYVKQLKQLMDDKIVYGLIGSHSGSCAGVYISLQDHELQNKIEYIKSYLIKQGLKPLIFRTDFGMNS</sequence>
<dbReference type="Gene3D" id="3.30.230.10">
    <property type="match status" value="1"/>
</dbReference>
<keyword evidence="3" id="KW-0418">Kinase</keyword>
<keyword evidence="4" id="KW-0067">ATP-binding</keyword>
<keyword evidence="7" id="KW-1185">Reference proteome</keyword>
<dbReference type="EMBL" id="JADWVN010000028">
    <property type="protein sequence ID" value="MBL7528051.1"/>
    <property type="molecule type" value="Genomic_DNA"/>
</dbReference>
<dbReference type="PANTHER" id="PTHR43527">
    <property type="entry name" value="4-DIPHOSPHOCYTIDYL-2-C-METHYL-D-ERYTHRITOL KINASE, CHLOROPLASTIC"/>
    <property type="match status" value="1"/>
</dbReference>
<proteinExistence type="predicted"/>
<comment type="caution">
    <text evidence="6">The sequence shown here is derived from an EMBL/GenBank/DDBJ whole genome shotgun (WGS) entry which is preliminary data.</text>
</comment>
<feature type="domain" description="GHMP kinase N-terminal" evidence="5">
    <location>
        <begin position="79"/>
        <end position="127"/>
    </location>
</feature>
<gene>
    <name evidence="6" type="ORF">I5282_15930</name>
</gene>
<evidence type="ECO:0000256" key="2">
    <source>
        <dbReference type="ARBA" id="ARBA00022741"/>
    </source>
</evidence>
<dbReference type="PANTHER" id="PTHR43527:SF1">
    <property type="entry name" value="L-THREONINE KINASE"/>
    <property type="match status" value="1"/>
</dbReference>
<dbReference type="RefSeq" id="WP_203108445.1">
    <property type="nucleotide sequence ID" value="NZ_JADOBG010000007.1"/>
</dbReference>
<name>A0ABS1WFB2_9GAMM</name>
<evidence type="ECO:0000256" key="3">
    <source>
        <dbReference type="ARBA" id="ARBA00022777"/>
    </source>
</evidence>
<evidence type="ECO:0000256" key="1">
    <source>
        <dbReference type="ARBA" id="ARBA00022679"/>
    </source>
</evidence>
<evidence type="ECO:0000259" key="5">
    <source>
        <dbReference type="Pfam" id="PF00288"/>
    </source>
</evidence>
<dbReference type="InterPro" id="IPR014721">
    <property type="entry name" value="Ribsml_uS5_D2-typ_fold_subgr"/>
</dbReference>
<evidence type="ECO:0000256" key="4">
    <source>
        <dbReference type="ARBA" id="ARBA00022840"/>
    </source>
</evidence>
<dbReference type="Proteomes" id="UP000809910">
    <property type="component" value="Unassembled WGS sequence"/>
</dbReference>
<evidence type="ECO:0000313" key="6">
    <source>
        <dbReference type="EMBL" id="MBL7528051.1"/>
    </source>
</evidence>
<dbReference type="SUPFAM" id="SSF54211">
    <property type="entry name" value="Ribosomal protein S5 domain 2-like"/>
    <property type="match status" value="1"/>
</dbReference>
<keyword evidence="2" id="KW-0547">Nucleotide-binding</keyword>
<organism evidence="6 7">
    <name type="scientific">Legionella bononiensis</name>
    <dbReference type="NCBI Taxonomy" id="2793102"/>
    <lineage>
        <taxon>Bacteria</taxon>
        <taxon>Pseudomonadati</taxon>
        <taxon>Pseudomonadota</taxon>
        <taxon>Gammaproteobacteria</taxon>
        <taxon>Legionellales</taxon>
        <taxon>Legionellaceae</taxon>
        <taxon>Legionella</taxon>
    </lineage>
</organism>
<protein>
    <recommendedName>
        <fullName evidence="5">GHMP kinase N-terminal domain-containing protein</fullName>
    </recommendedName>
</protein>
<keyword evidence="1" id="KW-0808">Transferase</keyword>
<dbReference type="InterPro" id="IPR006204">
    <property type="entry name" value="GHMP_kinase_N_dom"/>
</dbReference>
<reference evidence="6 7" key="1">
    <citation type="submission" date="2020-12" db="EMBL/GenBank/DDBJ databases">
        <title>WGS of Legionella: environmental sample.</title>
        <authorList>
            <person name="Cristino S."/>
            <person name="Girolamini L."/>
            <person name="Salaris S."/>
            <person name="Pascale M.R."/>
            <person name="Mazzotta M."/>
            <person name="Orsini M."/>
            <person name="Grottola A."/>
        </authorList>
    </citation>
    <scope>NUCLEOTIDE SEQUENCE [LARGE SCALE GENOMIC DNA]</scope>
    <source>
        <strain evidence="6 7">30cs62</strain>
    </source>
</reference>